<feature type="compositionally biased region" description="Polar residues" evidence="1">
    <location>
        <begin position="32"/>
        <end position="42"/>
    </location>
</feature>
<dbReference type="GO" id="GO:0010099">
    <property type="term" value="P:regulation of photomorphogenesis"/>
    <property type="evidence" value="ECO:0007669"/>
    <property type="project" value="InterPro"/>
</dbReference>
<dbReference type="AlphaFoldDB" id="A0AAV5BVU8"/>
<organism evidence="2 3">
    <name type="scientific">Eleusine coracana subsp. coracana</name>
    <dbReference type="NCBI Taxonomy" id="191504"/>
    <lineage>
        <taxon>Eukaryota</taxon>
        <taxon>Viridiplantae</taxon>
        <taxon>Streptophyta</taxon>
        <taxon>Embryophyta</taxon>
        <taxon>Tracheophyta</taxon>
        <taxon>Spermatophyta</taxon>
        <taxon>Magnoliopsida</taxon>
        <taxon>Liliopsida</taxon>
        <taxon>Poales</taxon>
        <taxon>Poaceae</taxon>
        <taxon>PACMAD clade</taxon>
        <taxon>Chloridoideae</taxon>
        <taxon>Cynodonteae</taxon>
        <taxon>Eleusininae</taxon>
        <taxon>Eleusine</taxon>
    </lineage>
</organism>
<reference evidence="2" key="2">
    <citation type="submission" date="2021-12" db="EMBL/GenBank/DDBJ databases">
        <title>Resequencing data analysis of finger millet.</title>
        <authorList>
            <person name="Hatakeyama M."/>
            <person name="Aluri S."/>
            <person name="Balachadran M.T."/>
            <person name="Sivarajan S.R."/>
            <person name="Poveda L."/>
            <person name="Shimizu-Inatsugi R."/>
            <person name="Schlapbach R."/>
            <person name="Sreeman S.M."/>
            <person name="Shimizu K.K."/>
        </authorList>
    </citation>
    <scope>NUCLEOTIDE SEQUENCE</scope>
</reference>
<accession>A0AAV5BVU8</accession>
<evidence type="ECO:0000313" key="2">
    <source>
        <dbReference type="EMBL" id="GJM89673.1"/>
    </source>
</evidence>
<feature type="region of interest" description="Disordered" evidence="1">
    <location>
        <begin position="320"/>
        <end position="343"/>
    </location>
</feature>
<dbReference type="PANTHER" id="PTHR36062:SF10">
    <property type="entry name" value="OS05G0552100 PROTEIN"/>
    <property type="match status" value="1"/>
</dbReference>
<dbReference type="PANTHER" id="PTHR36062">
    <property type="entry name" value="OS01G0687300 PROTEIN"/>
    <property type="match status" value="1"/>
</dbReference>
<dbReference type="Proteomes" id="UP001054889">
    <property type="component" value="Unassembled WGS sequence"/>
</dbReference>
<evidence type="ECO:0000313" key="3">
    <source>
        <dbReference type="Proteomes" id="UP001054889"/>
    </source>
</evidence>
<sequence length="550" mass="61349">MPDCAGSRYDKKEEFQILLTKNDLWMARWAKESSSTEPQNDSRCNRLEDVNMGTGTNGSEILTSKFMKSTVAARLMVGVNRGIASVQQSHPPSSNTRGLVQDAYEELGPKNYEHGDESFERRIEQKAVNLHAKAVVSETYSLRKLSEVPLDFQKLGSSDIQSSDWNHFPMFEVNRRIDNILNPKRRSALGPASLNVNMSTSHVMALSAQEYMVHSNRISEENINICKPAGDIVSHPEDHAGLSSDPSGQKLKGHLSDTMSCSCSKENDSSDCETDEQHTSHYVANSKDELTFKSRGEKFHFAGNDKDQSDDYIYLNDAETERLSTPSTRRDADNKGNESHNVNEHHDVFSKDTVASKQSCVPATGTTNLDLMLFQMSRMRNPISVGVVQPPVSAQPSDRWLKRLYLGVLDPEIPSSKRPKVGGEDSREDASCLFGMGLRCNRAGNEESIDHVKEDKVSGEGIKLHGNDKKLHVSAKSLNYWIGRWCEGGTPVFHGHPDHRRQATKLDQASEEPGGQFPSIAAMAMMGRVMNKLRPCEHQKKGPFVVWKTE</sequence>
<proteinExistence type="predicted"/>
<reference evidence="2" key="1">
    <citation type="journal article" date="2018" name="DNA Res.">
        <title>Multiple hybrid de novo genome assembly of finger millet, an orphan allotetraploid crop.</title>
        <authorList>
            <person name="Hatakeyama M."/>
            <person name="Aluri S."/>
            <person name="Balachadran M.T."/>
            <person name="Sivarajan S.R."/>
            <person name="Patrignani A."/>
            <person name="Gruter S."/>
            <person name="Poveda L."/>
            <person name="Shimizu-Inatsugi R."/>
            <person name="Baeten J."/>
            <person name="Francoijs K.J."/>
            <person name="Nataraja K.N."/>
            <person name="Reddy Y.A.N."/>
            <person name="Phadnis S."/>
            <person name="Ravikumar R.L."/>
            <person name="Schlapbach R."/>
            <person name="Sreeman S.M."/>
            <person name="Shimizu K.K."/>
        </authorList>
    </citation>
    <scope>NUCLEOTIDE SEQUENCE</scope>
</reference>
<protein>
    <submittedName>
        <fullName evidence="2">Uncharacterized protein</fullName>
    </submittedName>
</protein>
<feature type="region of interest" description="Disordered" evidence="1">
    <location>
        <begin position="236"/>
        <end position="260"/>
    </location>
</feature>
<dbReference type="EMBL" id="BQKI01000002">
    <property type="protein sequence ID" value="GJM89673.1"/>
    <property type="molecule type" value="Genomic_DNA"/>
</dbReference>
<gene>
    <name evidence="2" type="primary">ga05882</name>
    <name evidence="2" type="ORF">PR202_ga05882</name>
</gene>
<feature type="region of interest" description="Disordered" evidence="1">
    <location>
        <begin position="32"/>
        <end position="51"/>
    </location>
</feature>
<name>A0AAV5BVU8_ELECO</name>
<feature type="compositionally biased region" description="Basic and acidic residues" evidence="1">
    <location>
        <begin position="328"/>
        <end position="343"/>
    </location>
</feature>
<dbReference type="InterPro" id="IPR037476">
    <property type="entry name" value="PCH1"/>
</dbReference>
<evidence type="ECO:0000256" key="1">
    <source>
        <dbReference type="SAM" id="MobiDB-lite"/>
    </source>
</evidence>
<keyword evidence="3" id="KW-1185">Reference proteome</keyword>
<comment type="caution">
    <text evidence="2">The sequence shown here is derived from an EMBL/GenBank/DDBJ whole genome shotgun (WGS) entry which is preliminary data.</text>
</comment>